<dbReference type="VEuPathDB" id="TrichDB:TVAG_390130"/>
<proteinExistence type="predicted"/>
<dbReference type="Gene3D" id="1.20.120.1560">
    <property type="match status" value="1"/>
</dbReference>
<name>A2E1B5_TRIV3</name>
<sequence>MTPRRLSNASGISAAPSNLSARSSIRRRMSNDEEQKSEIKQKIADICSIVEGSPAASYSYVPMDMLMKQLKHSITNKMESLKSLRNFAADTCVLINSPEKVSKEEILKKSNDEIFEFIFKGIELIKATKTDLQKETIKEICRNVGPDDVDFMSIPDMVNLTKTQMNLIKTTSNCTQNITKILKEIDTEITSNKSFSPSNELYSRYIKKIELMMKEFSQIPADSILPCVLPYLTESMSLINNITKSLTAASFAPTYQPNHEIIRKMVDDQQELSLKCEKLEKELEEMKNEANVAKNKLTDVMNAANLAANHKIEMIKKANANEIAQALSDYREVESLSDE</sequence>
<evidence type="ECO:0000313" key="4">
    <source>
        <dbReference type="Proteomes" id="UP000001542"/>
    </source>
</evidence>
<dbReference type="RefSeq" id="XP_001325839.1">
    <property type="nucleotide sequence ID" value="XM_001325804.1"/>
</dbReference>
<keyword evidence="4" id="KW-1185">Reference proteome</keyword>
<dbReference type="KEGG" id="tva:4771595"/>
<gene>
    <name evidence="3" type="ORF">TVAG_390130</name>
</gene>
<keyword evidence="1" id="KW-0175">Coiled coil</keyword>
<reference evidence="3" key="2">
    <citation type="journal article" date="2007" name="Science">
        <title>Draft genome sequence of the sexually transmitted pathogen Trichomonas vaginalis.</title>
        <authorList>
            <person name="Carlton J.M."/>
            <person name="Hirt R.P."/>
            <person name="Silva J.C."/>
            <person name="Delcher A.L."/>
            <person name="Schatz M."/>
            <person name="Zhao Q."/>
            <person name="Wortman J.R."/>
            <person name="Bidwell S.L."/>
            <person name="Alsmark U.C.M."/>
            <person name="Besteiro S."/>
            <person name="Sicheritz-Ponten T."/>
            <person name="Noel C.J."/>
            <person name="Dacks J.B."/>
            <person name="Foster P.G."/>
            <person name="Simillion C."/>
            <person name="Van de Peer Y."/>
            <person name="Miranda-Saavedra D."/>
            <person name="Barton G.J."/>
            <person name="Westrop G.D."/>
            <person name="Mueller S."/>
            <person name="Dessi D."/>
            <person name="Fiori P.L."/>
            <person name="Ren Q."/>
            <person name="Paulsen I."/>
            <person name="Zhang H."/>
            <person name="Bastida-Corcuera F.D."/>
            <person name="Simoes-Barbosa A."/>
            <person name="Brown M.T."/>
            <person name="Hayes R.D."/>
            <person name="Mukherjee M."/>
            <person name="Okumura C.Y."/>
            <person name="Schneider R."/>
            <person name="Smith A.J."/>
            <person name="Vanacova S."/>
            <person name="Villalvazo M."/>
            <person name="Haas B.J."/>
            <person name="Pertea M."/>
            <person name="Feldblyum T.V."/>
            <person name="Utterback T.R."/>
            <person name="Shu C.L."/>
            <person name="Osoegawa K."/>
            <person name="de Jong P.J."/>
            <person name="Hrdy I."/>
            <person name="Horvathova L."/>
            <person name="Zubacova Z."/>
            <person name="Dolezal P."/>
            <person name="Malik S.B."/>
            <person name="Logsdon J.M. Jr."/>
            <person name="Henze K."/>
            <person name="Gupta A."/>
            <person name="Wang C.C."/>
            <person name="Dunne R.L."/>
            <person name="Upcroft J.A."/>
            <person name="Upcroft P."/>
            <person name="White O."/>
            <person name="Salzberg S.L."/>
            <person name="Tang P."/>
            <person name="Chiu C.-H."/>
            <person name="Lee Y.-S."/>
            <person name="Embley T.M."/>
            <person name="Coombs G.H."/>
            <person name="Mottram J.C."/>
            <person name="Tachezy J."/>
            <person name="Fraser-Liggett C.M."/>
            <person name="Johnson P.J."/>
        </authorList>
    </citation>
    <scope>NUCLEOTIDE SEQUENCE [LARGE SCALE GENOMIC DNA]</scope>
    <source>
        <strain evidence="3">G3</strain>
    </source>
</reference>
<dbReference type="Proteomes" id="UP000001542">
    <property type="component" value="Unassembled WGS sequence"/>
</dbReference>
<accession>A2E1B5</accession>
<feature type="coiled-coil region" evidence="1">
    <location>
        <begin position="262"/>
        <end position="303"/>
    </location>
</feature>
<dbReference type="InParanoid" id="A2E1B5"/>
<protein>
    <submittedName>
        <fullName evidence="3">Uncharacterized protein</fullName>
    </submittedName>
</protein>
<evidence type="ECO:0000313" key="3">
    <source>
        <dbReference type="EMBL" id="EAY13616.1"/>
    </source>
</evidence>
<dbReference type="AlphaFoldDB" id="A2E1B5"/>
<dbReference type="EMBL" id="DS113283">
    <property type="protein sequence ID" value="EAY13616.1"/>
    <property type="molecule type" value="Genomic_DNA"/>
</dbReference>
<evidence type="ECO:0000256" key="1">
    <source>
        <dbReference type="SAM" id="Coils"/>
    </source>
</evidence>
<dbReference type="VEuPathDB" id="TrichDB:TVAGG3_0990620"/>
<feature type="region of interest" description="Disordered" evidence="2">
    <location>
        <begin position="1"/>
        <end position="37"/>
    </location>
</feature>
<organism evidence="3 4">
    <name type="scientific">Trichomonas vaginalis (strain ATCC PRA-98 / G3)</name>
    <dbReference type="NCBI Taxonomy" id="412133"/>
    <lineage>
        <taxon>Eukaryota</taxon>
        <taxon>Metamonada</taxon>
        <taxon>Parabasalia</taxon>
        <taxon>Trichomonadida</taxon>
        <taxon>Trichomonadidae</taxon>
        <taxon>Trichomonas</taxon>
    </lineage>
</organism>
<dbReference type="SMR" id="A2E1B5"/>
<feature type="compositionally biased region" description="Polar residues" evidence="2">
    <location>
        <begin position="1"/>
        <end position="23"/>
    </location>
</feature>
<evidence type="ECO:0000256" key="2">
    <source>
        <dbReference type="SAM" id="MobiDB-lite"/>
    </source>
</evidence>
<reference evidence="3" key="1">
    <citation type="submission" date="2006-10" db="EMBL/GenBank/DDBJ databases">
        <authorList>
            <person name="Amadeo P."/>
            <person name="Zhao Q."/>
            <person name="Wortman J."/>
            <person name="Fraser-Liggett C."/>
            <person name="Carlton J."/>
        </authorList>
    </citation>
    <scope>NUCLEOTIDE SEQUENCE</scope>
    <source>
        <strain evidence="3">G3</strain>
    </source>
</reference>